<keyword evidence="3" id="KW-0378">Hydrolase</keyword>
<reference evidence="5" key="1">
    <citation type="submission" date="2022-01" db="EMBL/GenBank/DDBJ databases">
        <title>Gordonia xiamenensis sp. nov., isolated from surface seawater in Xiamen.</title>
        <authorList>
            <person name="He Y.F."/>
        </authorList>
    </citation>
    <scope>NUCLEOTIDE SEQUENCE</scope>
    <source>
        <strain evidence="5">GW1C4-4</strain>
    </source>
</reference>
<keyword evidence="6" id="KW-1185">Reference proteome</keyword>
<dbReference type="InterPro" id="IPR006433">
    <property type="entry name" value="Prohead_protease"/>
</dbReference>
<dbReference type="Pfam" id="PF04586">
    <property type="entry name" value="Peptidase_S78"/>
    <property type="match status" value="1"/>
</dbReference>
<evidence type="ECO:0000256" key="3">
    <source>
        <dbReference type="ARBA" id="ARBA00022801"/>
    </source>
</evidence>
<dbReference type="EMBL" id="JAKGCU010000009">
    <property type="protein sequence ID" value="MCF3939075.1"/>
    <property type="molecule type" value="Genomic_DNA"/>
</dbReference>
<accession>A0ABS9DLJ3</accession>
<proteinExistence type="predicted"/>
<evidence type="ECO:0000259" key="4">
    <source>
        <dbReference type="Pfam" id="PF04586"/>
    </source>
</evidence>
<organism evidence="5 6">
    <name type="scientific">Gordonia tangerina</name>
    <dbReference type="NCBI Taxonomy" id="2911060"/>
    <lineage>
        <taxon>Bacteria</taxon>
        <taxon>Bacillati</taxon>
        <taxon>Actinomycetota</taxon>
        <taxon>Actinomycetes</taxon>
        <taxon>Mycobacteriales</taxon>
        <taxon>Gordoniaceae</taxon>
        <taxon>Gordonia</taxon>
    </lineage>
</organism>
<keyword evidence="1" id="KW-1188">Viral release from host cell</keyword>
<dbReference type="GO" id="GO:0008233">
    <property type="term" value="F:peptidase activity"/>
    <property type="evidence" value="ECO:0007669"/>
    <property type="project" value="UniProtKB-KW"/>
</dbReference>
<evidence type="ECO:0000256" key="1">
    <source>
        <dbReference type="ARBA" id="ARBA00022612"/>
    </source>
</evidence>
<gene>
    <name evidence="5" type="ORF">L1892_11885</name>
</gene>
<protein>
    <submittedName>
        <fullName evidence="5">HK97 family phage prohead protease</fullName>
    </submittedName>
</protein>
<dbReference type="RefSeq" id="WP_235723804.1">
    <property type="nucleotide sequence ID" value="NZ_JAKGCU010000009.1"/>
</dbReference>
<evidence type="ECO:0000313" key="6">
    <source>
        <dbReference type="Proteomes" id="UP001108089"/>
    </source>
</evidence>
<dbReference type="Proteomes" id="UP001108089">
    <property type="component" value="Unassembled WGS sequence"/>
</dbReference>
<name>A0ABS9DLJ3_9ACTN</name>
<dbReference type="NCBIfam" id="TIGR01543">
    <property type="entry name" value="proheadase_HK97"/>
    <property type="match status" value="1"/>
</dbReference>
<comment type="caution">
    <text evidence="5">The sequence shown here is derived from an EMBL/GenBank/DDBJ whole genome shotgun (WGS) entry which is preliminary data.</text>
</comment>
<feature type="domain" description="Prohead serine protease" evidence="4">
    <location>
        <begin position="39"/>
        <end position="162"/>
    </location>
</feature>
<keyword evidence="2 5" id="KW-0645">Protease</keyword>
<evidence type="ECO:0000313" key="5">
    <source>
        <dbReference type="EMBL" id="MCF3939075.1"/>
    </source>
</evidence>
<sequence>MSRNSLSRTLFRSAPVEKVEGRTVFGLAVPYGDVIDVNDFGGYRESFERGAFAKTIKARGDKVKLFTGHDRQRLPIGRATELRESAAGLHAAFEIAATRDGDDALELVKSGTVDSFSIGFRPIASRSDGDVTVMTEVALMEVSLVGIPAYEGAAIAGVRSHHQRISTAAASARLRLLNL</sequence>
<dbReference type="InterPro" id="IPR054613">
    <property type="entry name" value="Peptidase_S78_dom"/>
</dbReference>
<evidence type="ECO:0000256" key="2">
    <source>
        <dbReference type="ARBA" id="ARBA00022670"/>
    </source>
</evidence>
<dbReference type="GO" id="GO:0006508">
    <property type="term" value="P:proteolysis"/>
    <property type="evidence" value="ECO:0007669"/>
    <property type="project" value="UniProtKB-KW"/>
</dbReference>